<dbReference type="OMA" id="GAMLRIQ"/>
<reference evidence="2" key="1">
    <citation type="submission" date="2021-01" db="EMBL/GenBank/DDBJ databases">
        <title>A chromosome-scale assembly of European eel, Anguilla anguilla.</title>
        <authorList>
            <person name="Henkel C."/>
            <person name="Jong-Raadsen S.A."/>
            <person name="Dufour S."/>
            <person name="Weltzien F.-A."/>
            <person name="Palstra A.P."/>
            <person name="Pelster B."/>
            <person name="Spaink H.P."/>
            <person name="Van Den Thillart G.E."/>
            <person name="Jansen H."/>
            <person name="Zahm M."/>
            <person name="Klopp C."/>
            <person name="Cedric C."/>
            <person name="Louis A."/>
            <person name="Berthelot C."/>
            <person name="Parey E."/>
            <person name="Roest Crollius H."/>
            <person name="Montfort J."/>
            <person name="Robinson-Rechavi M."/>
            <person name="Bucao C."/>
            <person name="Bouchez O."/>
            <person name="Gislard M."/>
            <person name="Lluch J."/>
            <person name="Milhes M."/>
            <person name="Lampietro C."/>
            <person name="Lopez Roques C."/>
            <person name="Donnadieu C."/>
            <person name="Braasch I."/>
            <person name="Desvignes T."/>
            <person name="Postlethwait J."/>
            <person name="Bobe J."/>
            <person name="Guiguen Y."/>
            <person name="Dirks R."/>
        </authorList>
    </citation>
    <scope>NUCLEOTIDE SEQUENCE</scope>
    <source>
        <strain evidence="2">Tag_6206</strain>
        <tissue evidence="2">Liver</tissue>
    </source>
</reference>
<evidence type="ECO:0000256" key="1">
    <source>
        <dbReference type="SAM" id="SignalP"/>
    </source>
</evidence>
<dbReference type="GO" id="GO:0031419">
    <property type="term" value="F:cobalamin binding"/>
    <property type="evidence" value="ECO:0007669"/>
    <property type="project" value="TreeGrafter"/>
</dbReference>
<name>A0A9D3LXX1_ANGAN</name>
<evidence type="ECO:0000313" key="3">
    <source>
        <dbReference type="Proteomes" id="UP001044222"/>
    </source>
</evidence>
<dbReference type="EMBL" id="JAFIRN010000013">
    <property type="protein sequence ID" value="KAG5836928.1"/>
    <property type="molecule type" value="Genomic_DNA"/>
</dbReference>
<dbReference type="GO" id="GO:0005615">
    <property type="term" value="C:extracellular space"/>
    <property type="evidence" value="ECO:0007669"/>
    <property type="project" value="TreeGrafter"/>
</dbReference>
<feature type="chain" id="PRO_5038778411" description="DUF4430 domain-containing protein" evidence="1">
    <location>
        <begin position="26"/>
        <end position="151"/>
    </location>
</feature>
<evidence type="ECO:0000313" key="2">
    <source>
        <dbReference type="EMBL" id="KAG5836928.1"/>
    </source>
</evidence>
<dbReference type="InterPro" id="IPR051588">
    <property type="entry name" value="Cobalamin_Transport"/>
</dbReference>
<gene>
    <name evidence="2" type="ORF">ANANG_G00233870</name>
</gene>
<feature type="signal peptide" evidence="1">
    <location>
        <begin position="1"/>
        <end position="25"/>
    </location>
</feature>
<keyword evidence="3" id="KW-1185">Reference proteome</keyword>
<sequence>MTVTVTVTALLTTAQLLLLVTGTLSDGSSCGLRSSGLEQGSNITLTVINNMPNTNQINLTYSARTAFRGSLLGAMRGLQEADCSFTFTTTENINYGPYLESVNGVVGKTCDRTYWELLSQHANGTIISLDVGIGCYIPNPNERIILKFTKW</sequence>
<dbReference type="PANTHER" id="PTHR10559:SF18">
    <property type="entry name" value="TRANSCOBALAMIN II"/>
    <property type="match status" value="1"/>
</dbReference>
<proteinExistence type="predicted"/>
<dbReference type="Gene3D" id="2.170.130.30">
    <property type="match status" value="1"/>
</dbReference>
<dbReference type="GO" id="GO:0015889">
    <property type="term" value="P:cobalamin transport"/>
    <property type="evidence" value="ECO:0007669"/>
    <property type="project" value="TreeGrafter"/>
</dbReference>
<protein>
    <recommendedName>
        <fullName evidence="4">DUF4430 domain-containing protein</fullName>
    </recommendedName>
</protein>
<dbReference type="Proteomes" id="UP001044222">
    <property type="component" value="Chromosome 13"/>
</dbReference>
<comment type="caution">
    <text evidence="2">The sequence shown here is derived from an EMBL/GenBank/DDBJ whole genome shotgun (WGS) entry which is preliminary data.</text>
</comment>
<evidence type="ECO:0008006" key="4">
    <source>
        <dbReference type="Google" id="ProtNLM"/>
    </source>
</evidence>
<dbReference type="OrthoDB" id="6343110at2759"/>
<dbReference type="AlphaFoldDB" id="A0A9D3LXX1"/>
<keyword evidence="1" id="KW-0732">Signal</keyword>
<accession>A0A9D3LXX1</accession>
<dbReference type="PANTHER" id="PTHR10559">
    <property type="entry name" value="TRANSCOBALAMIN-1/GASTRIC INTRINSIC FACTOR"/>
    <property type="match status" value="1"/>
</dbReference>
<organism evidence="2 3">
    <name type="scientific">Anguilla anguilla</name>
    <name type="common">European freshwater eel</name>
    <name type="synonym">Muraena anguilla</name>
    <dbReference type="NCBI Taxonomy" id="7936"/>
    <lineage>
        <taxon>Eukaryota</taxon>
        <taxon>Metazoa</taxon>
        <taxon>Chordata</taxon>
        <taxon>Craniata</taxon>
        <taxon>Vertebrata</taxon>
        <taxon>Euteleostomi</taxon>
        <taxon>Actinopterygii</taxon>
        <taxon>Neopterygii</taxon>
        <taxon>Teleostei</taxon>
        <taxon>Anguilliformes</taxon>
        <taxon>Anguillidae</taxon>
        <taxon>Anguilla</taxon>
    </lineage>
</organism>